<dbReference type="EMBL" id="CM001219">
    <property type="protein sequence ID" value="KEH34310.1"/>
    <property type="molecule type" value="Genomic_DNA"/>
</dbReference>
<reference evidence="1 3" key="1">
    <citation type="journal article" date="2011" name="Nature">
        <title>The Medicago genome provides insight into the evolution of rhizobial symbioses.</title>
        <authorList>
            <person name="Young N.D."/>
            <person name="Debelle F."/>
            <person name="Oldroyd G.E."/>
            <person name="Geurts R."/>
            <person name="Cannon S.B."/>
            <person name="Udvardi M.K."/>
            <person name="Benedito V.A."/>
            <person name="Mayer K.F."/>
            <person name="Gouzy J."/>
            <person name="Schoof H."/>
            <person name="Van de Peer Y."/>
            <person name="Proost S."/>
            <person name="Cook D.R."/>
            <person name="Meyers B.C."/>
            <person name="Spannagl M."/>
            <person name="Cheung F."/>
            <person name="De Mita S."/>
            <person name="Krishnakumar V."/>
            <person name="Gundlach H."/>
            <person name="Zhou S."/>
            <person name="Mudge J."/>
            <person name="Bharti A.K."/>
            <person name="Murray J.D."/>
            <person name="Naoumkina M.A."/>
            <person name="Rosen B."/>
            <person name="Silverstein K.A."/>
            <person name="Tang H."/>
            <person name="Rombauts S."/>
            <person name="Zhao P.X."/>
            <person name="Zhou P."/>
            <person name="Barbe V."/>
            <person name="Bardou P."/>
            <person name="Bechner M."/>
            <person name="Bellec A."/>
            <person name="Berger A."/>
            <person name="Berges H."/>
            <person name="Bidwell S."/>
            <person name="Bisseling T."/>
            <person name="Choisne N."/>
            <person name="Couloux A."/>
            <person name="Denny R."/>
            <person name="Deshpande S."/>
            <person name="Dai X."/>
            <person name="Doyle J.J."/>
            <person name="Dudez A.M."/>
            <person name="Farmer A.D."/>
            <person name="Fouteau S."/>
            <person name="Franken C."/>
            <person name="Gibelin C."/>
            <person name="Gish J."/>
            <person name="Goldstein S."/>
            <person name="Gonzalez A.J."/>
            <person name="Green P.J."/>
            <person name="Hallab A."/>
            <person name="Hartog M."/>
            <person name="Hua A."/>
            <person name="Humphray S.J."/>
            <person name="Jeong D.H."/>
            <person name="Jing Y."/>
            <person name="Jocker A."/>
            <person name="Kenton S.M."/>
            <person name="Kim D.J."/>
            <person name="Klee K."/>
            <person name="Lai H."/>
            <person name="Lang C."/>
            <person name="Lin S."/>
            <person name="Macmil S.L."/>
            <person name="Magdelenat G."/>
            <person name="Matthews L."/>
            <person name="McCorrison J."/>
            <person name="Monaghan E.L."/>
            <person name="Mun J.H."/>
            <person name="Najar F.Z."/>
            <person name="Nicholson C."/>
            <person name="Noirot C."/>
            <person name="O'Bleness M."/>
            <person name="Paule C.R."/>
            <person name="Poulain J."/>
            <person name="Prion F."/>
            <person name="Qin B."/>
            <person name="Qu C."/>
            <person name="Retzel E.F."/>
            <person name="Riddle C."/>
            <person name="Sallet E."/>
            <person name="Samain S."/>
            <person name="Samson N."/>
            <person name="Sanders I."/>
            <person name="Saurat O."/>
            <person name="Scarpelli C."/>
            <person name="Schiex T."/>
            <person name="Segurens B."/>
            <person name="Severin A.J."/>
            <person name="Sherrier D.J."/>
            <person name="Shi R."/>
            <person name="Sims S."/>
            <person name="Singer S.R."/>
            <person name="Sinharoy S."/>
            <person name="Sterck L."/>
            <person name="Viollet A."/>
            <person name="Wang B.B."/>
            <person name="Wang K."/>
            <person name="Wang M."/>
            <person name="Wang X."/>
            <person name="Warfsmann J."/>
            <person name="Weissenbach J."/>
            <person name="White D.D."/>
            <person name="White J.D."/>
            <person name="Wiley G.B."/>
            <person name="Wincker P."/>
            <person name="Xing Y."/>
            <person name="Yang L."/>
            <person name="Yao Z."/>
            <person name="Ying F."/>
            <person name="Zhai J."/>
            <person name="Zhou L."/>
            <person name="Zuber A."/>
            <person name="Denarie J."/>
            <person name="Dixon R.A."/>
            <person name="May G.D."/>
            <person name="Schwartz D.C."/>
            <person name="Rogers J."/>
            <person name="Quetier F."/>
            <person name="Town C.D."/>
            <person name="Roe B.A."/>
        </authorList>
    </citation>
    <scope>NUCLEOTIDE SEQUENCE [LARGE SCALE GENOMIC DNA]</scope>
    <source>
        <strain evidence="1">A17</strain>
        <strain evidence="2 3">cv. Jemalong A17</strain>
    </source>
</reference>
<protein>
    <submittedName>
        <fullName evidence="1 2">Uncharacterized protein</fullName>
    </submittedName>
</protein>
<sequence>MRTTHLMKNFLSRPFIQRVYRDLNINILMISIEVVEYLLGTIIKSDESMWDPFKTSNVRVSIVNALTTLKFLTFRVCSFSLFHFPYRHTPLFQGKATPFNTTLLCTGSSSSSSSRYGFHFSERYCSGITFVL</sequence>
<evidence type="ECO:0000313" key="1">
    <source>
        <dbReference type="EMBL" id="KEH34310.1"/>
    </source>
</evidence>
<dbReference type="HOGENOM" id="CLU_1920199_0_0_1"/>
<reference evidence="2" key="3">
    <citation type="submission" date="2015-04" db="UniProtKB">
        <authorList>
            <consortium name="EnsemblPlants"/>
        </authorList>
    </citation>
    <scope>IDENTIFICATION</scope>
    <source>
        <strain evidence="2">cv. Jemalong A17</strain>
    </source>
</reference>
<evidence type="ECO:0000313" key="3">
    <source>
        <dbReference type="Proteomes" id="UP000002051"/>
    </source>
</evidence>
<keyword evidence="3" id="KW-1185">Reference proteome</keyword>
<gene>
    <name evidence="1" type="ordered locus">MTR_3g464520</name>
</gene>
<accession>A0A072V813</accession>
<proteinExistence type="predicted"/>
<organism evidence="1 3">
    <name type="scientific">Medicago truncatula</name>
    <name type="common">Barrel medic</name>
    <name type="synonym">Medicago tribuloides</name>
    <dbReference type="NCBI Taxonomy" id="3880"/>
    <lineage>
        <taxon>Eukaryota</taxon>
        <taxon>Viridiplantae</taxon>
        <taxon>Streptophyta</taxon>
        <taxon>Embryophyta</taxon>
        <taxon>Tracheophyta</taxon>
        <taxon>Spermatophyta</taxon>
        <taxon>Magnoliopsida</taxon>
        <taxon>eudicotyledons</taxon>
        <taxon>Gunneridae</taxon>
        <taxon>Pentapetalae</taxon>
        <taxon>rosids</taxon>
        <taxon>fabids</taxon>
        <taxon>Fabales</taxon>
        <taxon>Fabaceae</taxon>
        <taxon>Papilionoideae</taxon>
        <taxon>50 kb inversion clade</taxon>
        <taxon>NPAAA clade</taxon>
        <taxon>Hologalegina</taxon>
        <taxon>IRL clade</taxon>
        <taxon>Trifolieae</taxon>
        <taxon>Medicago</taxon>
    </lineage>
</organism>
<name>A0A072V813_MEDTR</name>
<dbReference type="Proteomes" id="UP000002051">
    <property type="component" value="Chromosome 3"/>
</dbReference>
<dbReference type="EnsemblPlants" id="KEH34310">
    <property type="protein sequence ID" value="KEH34310"/>
    <property type="gene ID" value="MTR_3g464520"/>
</dbReference>
<dbReference type="AlphaFoldDB" id="A0A072V813"/>
<evidence type="ECO:0000313" key="2">
    <source>
        <dbReference type="EnsemblPlants" id="KEH34310"/>
    </source>
</evidence>
<reference evidence="1 3" key="2">
    <citation type="journal article" date="2014" name="BMC Genomics">
        <title>An improved genome release (version Mt4.0) for the model legume Medicago truncatula.</title>
        <authorList>
            <person name="Tang H."/>
            <person name="Krishnakumar V."/>
            <person name="Bidwell S."/>
            <person name="Rosen B."/>
            <person name="Chan A."/>
            <person name="Zhou S."/>
            <person name="Gentzbittel L."/>
            <person name="Childs K.L."/>
            <person name="Yandell M."/>
            <person name="Gundlach H."/>
            <person name="Mayer K.F."/>
            <person name="Schwartz D.C."/>
            <person name="Town C.D."/>
        </authorList>
    </citation>
    <scope>GENOME REANNOTATION</scope>
    <source>
        <strain evidence="1">A17</strain>
        <strain evidence="2 3">cv. Jemalong A17</strain>
    </source>
</reference>